<evidence type="ECO:0000256" key="1">
    <source>
        <dbReference type="ARBA" id="ARBA00004123"/>
    </source>
</evidence>
<name>A0ABR0SGE7_9HYPO</name>
<evidence type="ECO:0000313" key="7">
    <source>
        <dbReference type="EMBL" id="KAK5991211.1"/>
    </source>
</evidence>
<accession>A0ABR0SGE7</accession>
<evidence type="ECO:0000256" key="3">
    <source>
        <dbReference type="ARBA" id="ARBA00022771"/>
    </source>
</evidence>
<evidence type="ECO:0000313" key="8">
    <source>
        <dbReference type="Proteomes" id="UP001338125"/>
    </source>
</evidence>
<dbReference type="EMBL" id="JAVFKD010000014">
    <property type="protein sequence ID" value="KAK5991211.1"/>
    <property type="molecule type" value="Genomic_DNA"/>
</dbReference>
<dbReference type="SUPFAM" id="SSF53098">
    <property type="entry name" value="Ribonuclease H-like"/>
    <property type="match status" value="1"/>
</dbReference>
<keyword evidence="2" id="KW-0479">Metal-binding</keyword>
<keyword evidence="4" id="KW-0862">Zinc</keyword>
<protein>
    <submittedName>
        <fullName evidence="7">AC9 transposase-like protein</fullName>
    </submittedName>
</protein>
<dbReference type="PANTHER" id="PTHR46481">
    <property type="entry name" value="ZINC FINGER BED DOMAIN-CONTAINING PROTEIN 4"/>
    <property type="match status" value="1"/>
</dbReference>
<feature type="compositionally biased region" description="Low complexity" evidence="6">
    <location>
        <begin position="354"/>
        <end position="367"/>
    </location>
</feature>
<dbReference type="PANTHER" id="PTHR46481:SF10">
    <property type="entry name" value="ZINC FINGER BED DOMAIN-CONTAINING PROTEIN 39"/>
    <property type="match status" value="1"/>
</dbReference>
<dbReference type="Proteomes" id="UP001338125">
    <property type="component" value="Unassembled WGS sequence"/>
</dbReference>
<comment type="caution">
    <text evidence="7">The sequence shown here is derived from an EMBL/GenBank/DDBJ whole genome shotgun (WGS) entry which is preliminary data.</text>
</comment>
<evidence type="ECO:0000256" key="4">
    <source>
        <dbReference type="ARBA" id="ARBA00022833"/>
    </source>
</evidence>
<feature type="region of interest" description="Disordered" evidence="6">
    <location>
        <begin position="350"/>
        <end position="387"/>
    </location>
</feature>
<sequence>MSLTIFNKQRRLGLISQLQNATDAASASESDLTGRDGLESLPFATYGGKRYVLEKHITKKGSRSQQINWSRDSQRKQLDRVFDNKKGEIQSELRKALTQIHLGFDLWTSPNRLAILGVTGHFLSSNGSQQQRLLALKQHPGAHSGEKLTTTLKEVIYDWGIQDQLGTIILDNASNNDTCLLHLFNALDPSMTEEDIGERRIRCYGHILNLIARAYLYSQDNESFKQESQLHILADHLDDDLKHWRKKSPIGKLHNIVKFIRASPQRTEEFKKSVLEDYNDGDFMLVNESDRELELIINNETRWNSTYLMIERALGKNGNHGRLWEIITGFEFLLTHFEHWKTYFTPPTDEEIKQTQSQIQSSISTQSRRTRPSQHNRPSLRSSRSMQSDFINSLPEHTRKEYTTQTQRINCLRGIQGSICGFLSQMRGKNSMNTTSGSETRRCMQHQLSYILASAIVGLRTVGIARNSWFGSVMQRKVSRITGLVGMRIDMKKALPKPHHFKEPFNIL</sequence>
<keyword evidence="8" id="KW-1185">Reference proteome</keyword>
<reference evidence="7 8" key="1">
    <citation type="submission" date="2024-01" db="EMBL/GenBank/DDBJ databases">
        <title>Complete genome of Cladobotryum mycophilum ATHUM6906.</title>
        <authorList>
            <person name="Christinaki A.C."/>
            <person name="Myridakis A.I."/>
            <person name="Kouvelis V.N."/>
        </authorList>
    </citation>
    <scope>NUCLEOTIDE SEQUENCE [LARGE SCALE GENOMIC DNA]</scope>
    <source>
        <strain evidence="7 8">ATHUM6906</strain>
    </source>
</reference>
<dbReference type="InterPro" id="IPR012337">
    <property type="entry name" value="RNaseH-like_sf"/>
</dbReference>
<organism evidence="7 8">
    <name type="scientific">Cladobotryum mycophilum</name>
    <dbReference type="NCBI Taxonomy" id="491253"/>
    <lineage>
        <taxon>Eukaryota</taxon>
        <taxon>Fungi</taxon>
        <taxon>Dikarya</taxon>
        <taxon>Ascomycota</taxon>
        <taxon>Pezizomycotina</taxon>
        <taxon>Sordariomycetes</taxon>
        <taxon>Hypocreomycetidae</taxon>
        <taxon>Hypocreales</taxon>
        <taxon>Hypocreaceae</taxon>
        <taxon>Cladobotryum</taxon>
    </lineage>
</organism>
<evidence type="ECO:0000256" key="6">
    <source>
        <dbReference type="SAM" id="MobiDB-lite"/>
    </source>
</evidence>
<evidence type="ECO:0000256" key="5">
    <source>
        <dbReference type="ARBA" id="ARBA00023242"/>
    </source>
</evidence>
<gene>
    <name evidence="7" type="ORF">PT974_09489</name>
</gene>
<proteinExistence type="predicted"/>
<feature type="compositionally biased region" description="Polar residues" evidence="6">
    <location>
        <begin position="375"/>
        <end position="387"/>
    </location>
</feature>
<dbReference type="InterPro" id="IPR052035">
    <property type="entry name" value="ZnF_BED_domain_contain"/>
</dbReference>
<keyword evidence="5" id="KW-0539">Nucleus</keyword>
<keyword evidence="3" id="KW-0863">Zinc-finger</keyword>
<evidence type="ECO:0000256" key="2">
    <source>
        <dbReference type="ARBA" id="ARBA00022723"/>
    </source>
</evidence>
<comment type="subcellular location">
    <subcellularLocation>
        <location evidence="1">Nucleus</location>
    </subcellularLocation>
</comment>